<sequence>MWTALIEHAQQKHRFLDQLCTLCSGEFVGKGGTIHCKRGCSGCCSLNVRCTLTEAVALAPHLNDNQIEAIHLHAEKLKQIDRDNNDLKNFLKASREQVGPCPLLDADGACSVYAYRPLACRALLSTMDPHYCTLDFSTLSSEEKQAFMAQLDQESVNFPTHYLAMPQQIAQAAEMECLEKMKEVFGVAVTGNLPYLLELEVTLKVSEKLAENRRIQELTGNTKSESFLIEAITC</sequence>
<evidence type="ECO:0000313" key="1">
    <source>
        <dbReference type="EMBL" id="EAT16593.1"/>
    </source>
</evidence>
<comment type="caution">
    <text evidence="1">The sequence shown here is derived from an EMBL/GenBank/DDBJ whole genome shotgun (WGS) entry which is preliminary data.</text>
</comment>
<organism evidence="1 2">
    <name type="scientific">Desulfuromonas acetoxidans (strain DSM 684 / 11070)</name>
    <dbReference type="NCBI Taxonomy" id="281689"/>
    <lineage>
        <taxon>Bacteria</taxon>
        <taxon>Pseudomonadati</taxon>
        <taxon>Thermodesulfobacteriota</taxon>
        <taxon>Desulfuromonadia</taxon>
        <taxon>Desulfuromonadales</taxon>
        <taxon>Desulfuromonadaceae</taxon>
        <taxon>Desulfuromonas</taxon>
    </lineage>
</organism>
<dbReference type="InterPro" id="IPR005358">
    <property type="entry name" value="Puta_zinc/iron-chelating_dom"/>
</dbReference>
<gene>
    <name evidence="1" type="ORF">Dace_2688</name>
</gene>
<dbReference type="RefSeq" id="WP_005998609.1">
    <property type="nucleotide sequence ID" value="NZ_AAEW02000004.1"/>
</dbReference>
<evidence type="ECO:0000313" key="2">
    <source>
        <dbReference type="Proteomes" id="UP000005695"/>
    </source>
</evidence>
<dbReference type="Proteomes" id="UP000005695">
    <property type="component" value="Unassembled WGS sequence"/>
</dbReference>
<reference evidence="1" key="1">
    <citation type="submission" date="2006-05" db="EMBL/GenBank/DDBJ databases">
        <title>Annotation of the draft genome assembly of Desulfuromonas acetoxidans DSM 684.</title>
        <authorList>
            <consortium name="US DOE Joint Genome Institute (JGI-ORNL)"/>
            <person name="Larimer F."/>
            <person name="Land M."/>
            <person name="Hauser L."/>
        </authorList>
    </citation>
    <scope>NUCLEOTIDE SEQUENCE [LARGE SCALE GENOMIC DNA]</scope>
    <source>
        <strain evidence="1">DSM 684</strain>
    </source>
</reference>
<name>Q1K246_DESA6</name>
<accession>Q1K246</accession>
<dbReference type="OrthoDB" id="9779822at2"/>
<dbReference type="Pfam" id="PF03692">
    <property type="entry name" value="CxxCxxCC"/>
    <property type="match status" value="1"/>
</dbReference>
<reference evidence="1" key="2">
    <citation type="submission" date="2006-05" db="EMBL/GenBank/DDBJ databases">
        <title>Sequencing of the draft genome and assembly of Desulfuromonas acetoxidans DSM 684.</title>
        <authorList>
            <consortium name="US DOE Joint Genome Institute (JGI-PGF)"/>
            <person name="Copeland A."/>
            <person name="Lucas S."/>
            <person name="Lapidus A."/>
            <person name="Barry K."/>
            <person name="Detter J.C."/>
            <person name="Glavina del Rio T."/>
            <person name="Hammon N."/>
            <person name="Israni S."/>
            <person name="Dalin E."/>
            <person name="Tice H."/>
            <person name="Bruce D."/>
            <person name="Pitluck S."/>
            <person name="Richardson P."/>
        </authorList>
    </citation>
    <scope>NUCLEOTIDE SEQUENCE [LARGE SCALE GENOMIC DNA]</scope>
    <source>
        <strain evidence="1">DSM 684</strain>
    </source>
</reference>
<keyword evidence="2" id="KW-1185">Reference proteome</keyword>
<protein>
    <submittedName>
        <fullName evidence="1">Uncharacterized protein</fullName>
    </submittedName>
</protein>
<dbReference type="AlphaFoldDB" id="Q1K246"/>
<proteinExistence type="predicted"/>
<dbReference type="EMBL" id="AAEW02000004">
    <property type="protein sequence ID" value="EAT16593.1"/>
    <property type="molecule type" value="Genomic_DNA"/>
</dbReference>